<name>A0A9Q3BV14_9BASI</name>
<sequence>MPKFCHLTVFIIASFFLRVWGIPGVSHQTCGISCGGFQDTDQFLCSNYGNYEYLCKKDSCKVDYKPLETNFYFTDCHNEGGGPSPPRYIWPIDFEVRQNENKIAVTRGKKSESLTSRKMDFETADLIHCPLGSNHKRPRCESCTFWKKPQK</sequence>
<evidence type="ECO:0008006" key="4">
    <source>
        <dbReference type="Google" id="ProtNLM"/>
    </source>
</evidence>
<feature type="signal peptide" evidence="1">
    <location>
        <begin position="1"/>
        <end position="21"/>
    </location>
</feature>
<evidence type="ECO:0000313" key="3">
    <source>
        <dbReference type="Proteomes" id="UP000765509"/>
    </source>
</evidence>
<reference evidence="2" key="1">
    <citation type="submission" date="2021-03" db="EMBL/GenBank/DDBJ databases">
        <title>Draft genome sequence of rust myrtle Austropuccinia psidii MF-1, a brazilian biotype.</title>
        <authorList>
            <person name="Quecine M.C."/>
            <person name="Pachon D.M.R."/>
            <person name="Bonatelli M.L."/>
            <person name="Correr F.H."/>
            <person name="Franceschini L.M."/>
            <person name="Leite T.F."/>
            <person name="Margarido G.R.A."/>
            <person name="Almeida C.A."/>
            <person name="Ferrarezi J.A."/>
            <person name="Labate C.A."/>
        </authorList>
    </citation>
    <scope>NUCLEOTIDE SEQUENCE</scope>
    <source>
        <strain evidence="2">MF-1</strain>
    </source>
</reference>
<organism evidence="2 3">
    <name type="scientific">Austropuccinia psidii MF-1</name>
    <dbReference type="NCBI Taxonomy" id="1389203"/>
    <lineage>
        <taxon>Eukaryota</taxon>
        <taxon>Fungi</taxon>
        <taxon>Dikarya</taxon>
        <taxon>Basidiomycota</taxon>
        <taxon>Pucciniomycotina</taxon>
        <taxon>Pucciniomycetes</taxon>
        <taxon>Pucciniales</taxon>
        <taxon>Sphaerophragmiaceae</taxon>
        <taxon>Austropuccinia</taxon>
    </lineage>
</organism>
<protein>
    <recommendedName>
        <fullName evidence="4">Secreted protein</fullName>
    </recommendedName>
</protein>
<dbReference type="Proteomes" id="UP000765509">
    <property type="component" value="Unassembled WGS sequence"/>
</dbReference>
<feature type="chain" id="PRO_5040513684" description="Secreted protein" evidence="1">
    <location>
        <begin position="22"/>
        <end position="151"/>
    </location>
</feature>
<proteinExistence type="predicted"/>
<keyword evidence="1" id="KW-0732">Signal</keyword>
<keyword evidence="3" id="KW-1185">Reference proteome</keyword>
<gene>
    <name evidence="2" type="ORF">O181_011528</name>
</gene>
<comment type="caution">
    <text evidence="2">The sequence shown here is derived from an EMBL/GenBank/DDBJ whole genome shotgun (WGS) entry which is preliminary data.</text>
</comment>
<accession>A0A9Q3BV14</accession>
<evidence type="ECO:0000256" key="1">
    <source>
        <dbReference type="SAM" id="SignalP"/>
    </source>
</evidence>
<evidence type="ECO:0000313" key="2">
    <source>
        <dbReference type="EMBL" id="MBW0471813.1"/>
    </source>
</evidence>
<dbReference type="AlphaFoldDB" id="A0A9Q3BV14"/>
<dbReference type="EMBL" id="AVOT02002870">
    <property type="protein sequence ID" value="MBW0471813.1"/>
    <property type="molecule type" value="Genomic_DNA"/>
</dbReference>